<name>A0A9P0D9L1_PHACE</name>
<protein>
    <recommendedName>
        <fullName evidence="4">EF-hand domain-containing protein</fullName>
    </recommendedName>
</protein>
<dbReference type="PROSITE" id="PS00018">
    <property type="entry name" value="EF_HAND_1"/>
    <property type="match status" value="2"/>
</dbReference>
<keyword evidence="3" id="KW-0106">Calcium</keyword>
<feature type="domain" description="EF-hand" evidence="4">
    <location>
        <begin position="162"/>
        <end position="197"/>
    </location>
</feature>
<dbReference type="InterPro" id="IPR011992">
    <property type="entry name" value="EF-hand-dom_pair"/>
</dbReference>
<organism evidence="5 6">
    <name type="scientific">Phaedon cochleariae</name>
    <name type="common">Mustard beetle</name>
    <dbReference type="NCBI Taxonomy" id="80249"/>
    <lineage>
        <taxon>Eukaryota</taxon>
        <taxon>Metazoa</taxon>
        <taxon>Ecdysozoa</taxon>
        <taxon>Arthropoda</taxon>
        <taxon>Hexapoda</taxon>
        <taxon>Insecta</taxon>
        <taxon>Pterygota</taxon>
        <taxon>Neoptera</taxon>
        <taxon>Endopterygota</taxon>
        <taxon>Coleoptera</taxon>
        <taxon>Polyphaga</taxon>
        <taxon>Cucujiformia</taxon>
        <taxon>Chrysomeloidea</taxon>
        <taxon>Chrysomelidae</taxon>
        <taxon>Chrysomelinae</taxon>
        <taxon>Chrysomelini</taxon>
        <taxon>Phaedon</taxon>
    </lineage>
</organism>
<dbReference type="GO" id="GO:0005509">
    <property type="term" value="F:calcium ion binding"/>
    <property type="evidence" value="ECO:0007669"/>
    <property type="project" value="InterPro"/>
</dbReference>
<dbReference type="Gene3D" id="1.10.238.10">
    <property type="entry name" value="EF-hand"/>
    <property type="match status" value="2"/>
</dbReference>
<evidence type="ECO:0000256" key="3">
    <source>
        <dbReference type="ARBA" id="ARBA00022837"/>
    </source>
</evidence>
<reference evidence="5" key="1">
    <citation type="submission" date="2022-01" db="EMBL/GenBank/DDBJ databases">
        <authorList>
            <person name="King R."/>
        </authorList>
    </citation>
    <scope>NUCLEOTIDE SEQUENCE</scope>
</reference>
<proteinExistence type="predicted"/>
<keyword evidence="6" id="KW-1185">Reference proteome</keyword>
<feature type="domain" description="EF-hand" evidence="4">
    <location>
        <begin position="90"/>
        <end position="125"/>
    </location>
</feature>
<dbReference type="InterPro" id="IPR051581">
    <property type="entry name" value="Ca-bind"/>
</dbReference>
<keyword evidence="2" id="KW-0677">Repeat</keyword>
<dbReference type="SUPFAM" id="SSF47473">
    <property type="entry name" value="EF-hand"/>
    <property type="match status" value="1"/>
</dbReference>
<gene>
    <name evidence="5" type="ORF">PHAECO_LOCUS1662</name>
</gene>
<dbReference type="Proteomes" id="UP001153737">
    <property type="component" value="Chromosome 10"/>
</dbReference>
<evidence type="ECO:0000256" key="2">
    <source>
        <dbReference type="ARBA" id="ARBA00022737"/>
    </source>
</evidence>
<dbReference type="PANTHER" id="PTHR34524:SF6">
    <property type="entry name" value="CALCYPHOSINE LIKE"/>
    <property type="match status" value="1"/>
</dbReference>
<dbReference type="OrthoDB" id="444540at2759"/>
<dbReference type="CDD" id="cd00051">
    <property type="entry name" value="EFh"/>
    <property type="match status" value="1"/>
</dbReference>
<evidence type="ECO:0000256" key="1">
    <source>
        <dbReference type="ARBA" id="ARBA00022723"/>
    </source>
</evidence>
<accession>A0A9P0D9L1</accession>
<feature type="domain" description="EF-hand" evidence="4">
    <location>
        <begin position="126"/>
        <end position="161"/>
    </location>
</feature>
<dbReference type="PROSITE" id="PS50222">
    <property type="entry name" value="EF_HAND_2"/>
    <property type="match status" value="3"/>
</dbReference>
<dbReference type="InterPro" id="IPR018247">
    <property type="entry name" value="EF_Hand_1_Ca_BS"/>
</dbReference>
<dbReference type="EMBL" id="OU896716">
    <property type="protein sequence ID" value="CAH1117426.1"/>
    <property type="molecule type" value="Genomic_DNA"/>
</dbReference>
<evidence type="ECO:0000313" key="5">
    <source>
        <dbReference type="EMBL" id="CAH1117426.1"/>
    </source>
</evidence>
<evidence type="ECO:0000259" key="4">
    <source>
        <dbReference type="PROSITE" id="PS50222"/>
    </source>
</evidence>
<evidence type="ECO:0000313" key="6">
    <source>
        <dbReference type="Proteomes" id="UP001153737"/>
    </source>
</evidence>
<sequence>MNHPISNNIVIVINILVSVYRYLQLDHLIEHQIPSAYQKTNENYMLRPQSATSRQETEMASKSLRELQAAGNSGDPVQRLRLLCLSRGATGILGLGRLFRRMDEDGSKNLNQEEFILGLKEMGLEITDDEAKEMFQKFDTDGNGNVNLDEFLVHVRPPLSDSRIKVIDEAFAKMDKTGDAEINLEDLKNVYNVKSHPRYIAGEDTEESILKKFLGNFETDATRDGKVTKEEFLNYYAGISASIDNDCYFDLMMRQAYKL</sequence>
<dbReference type="SMART" id="SM00054">
    <property type="entry name" value="EFh"/>
    <property type="match status" value="4"/>
</dbReference>
<keyword evidence="1" id="KW-0479">Metal-binding</keyword>
<dbReference type="Pfam" id="PF13499">
    <property type="entry name" value="EF-hand_7"/>
    <property type="match status" value="2"/>
</dbReference>
<dbReference type="AlphaFoldDB" id="A0A9P0D9L1"/>
<dbReference type="InterPro" id="IPR002048">
    <property type="entry name" value="EF_hand_dom"/>
</dbReference>
<reference evidence="5" key="2">
    <citation type="submission" date="2022-10" db="EMBL/GenBank/DDBJ databases">
        <authorList>
            <consortium name="ENA_rothamsted_submissions"/>
            <consortium name="culmorum"/>
            <person name="King R."/>
        </authorList>
    </citation>
    <scope>NUCLEOTIDE SEQUENCE</scope>
</reference>
<dbReference type="PANTHER" id="PTHR34524">
    <property type="entry name" value="CALCYPHOSIN"/>
    <property type="match status" value="1"/>
</dbReference>